<feature type="transmembrane region" description="Helical" evidence="9">
    <location>
        <begin position="331"/>
        <end position="353"/>
    </location>
</feature>
<feature type="transmembrane region" description="Helical" evidence="9">
    <location>
        <begin position="215"/>
        <end position="238"/>
    </location>
</feature>
<comment type="subcellular location">
    <subcellularLocation>
        <location evidence="1">Cell inner membrane</location>
        <topology evidence="1">Multi-pass membrane protein</topology>
    </subcellularLocation>
</comment>
<feature type="transmembrane region" description="Helical" evidence="9">
    <location>
        <begin position="272"/>
        <end position="294"/>
    </location>
</feature>
<protein>
    <submittedName>
        <fullName evidence="10">Tyrosine-specific transport protein</fullName>
    </submittedName>
</protein>
<dbReference type="GO" id="GO:0003333">
    <property type="term" value="P:amino acid transmembrane transport"/>
    <property type="evidence" value="ECO:0007669"/>
    <property type="project" value="InterPro"/>
</dbReference>
<organism evidence="10 11">
    <name type="scientific">Aeromonas molluscorum 848</name>
    <dbReference type="NCBI Taxonomy" id="1268236"/>
    <lineage>
        <taxon>Bacteria</taxon>
        <taxon>Pseudomonadati</taxon>
        <taxon>Pseudomonadota</taxon>
        <taxon>Gammaproteobacteria</taxon>
        <taxon>Aeromonadales</taxon>
        <taxon>Aeromonadaceae</taxon>
        <taxon>Aeromonas</taxon>
    </lineage>
</organism>
<dbReference type="GO" id="GO:0005886">
    <property type="term" value="C:plasma membrane"/>
    <property type="evidence" value="ECO:0007669"/>
    <property type="project" value="UniProtKB-SubCell"/>
</dbReference>
<evidence type="ECO:0000313" key="11">
    <source>
        <dbReference type="Proteomes" id="UP000013526"/>
    </source>
</evidence>
<keyword evidence="6" id="KW-0029">Amino-acid transport</keyword>
<dbReference type="InterPro" id="IPR013059">
    <property type="entry name" value="Trp_tyr_transpt"/>
</dbReference>
<proteinExistence type="predicted"/>
<evidence type="ECO:0000256" key="1">
    <source>
        <dbReference type="ARBA" id="ARBA00004429"/>
    </source>
</evidence>
<feature type="transmembrane region" description="Helical" evidence="9">
    <location>
        <begin position="120"/>
        <end position="136"/>
    </location>
</feature>
<dbReference type="Proteomes" id="UP000013526">
    <property type="component" value="Unassembled WGS sequence"/>
</dbReference>
<evidence type="ECO:0000256" key="8">
    <source>
        <dbReference type="ARBA" id="ARBA00023136"/>
    </source>
</evidence>
<feature type="transmembrane region" description="Helical" evidence="9">
    <location>
        <begin position="306"/>
        <end position="325"/>
    </location>
</feature>
<comment type="caution">
    <text evidence="10">The sequence shown here is derived from an EMBL/GenBank/DDBJ whole genome shotgun (WGS) entry which is preliminary data.</text>
</comment>
<dbReference type="GO" id="GO:0015173">
    <property type="term" value="F:aromatic amino acid transmembrane transporter activity"/>
    <property type="evidence" value="ECO:0007669"/>
    <property type="project" value="InterPro"/>
</dbReference>
<dbReference type="PRINTS" id="PR00166">
    <property type="entry name" value="AROAAPRMEASE"/>
</dbReference>
<reference evidence="10 11" key="1">
    <citation type="journal article" date="2013" name="Genome Announc.">
        <title>Draft Genome Sequence of Aeromonas molluscorum Strain 848TT, Isolated from Bivalve Molluscs.</title>
        <authorList>
            <person name="Spataro N."/>
            <person name="Farfan M."/>
            <person name="Albarral V."/>
            <person name="Sanglas A."/>
            <person name="Loren J.G."/>
            <person name="Fuste M.C."/>
            <person name="Bosch E."/>
        </authorList>
    </citation>
    <scope>NUCLEOTIDE SEQUENCE [LARGE SCALE GENOMIC DNA]</scope>
    <source>
        <strain evidence="10 11">848</strain>
    </source>
</reference>
<keyword evidence="4" id="KW-0997">Cell inner membrane</keyword>
<dbReference type="PATRIC" id="fig|1268236.3.peg.1703"/>
<feature type="transmembrane region" description="Helical" evidence="9">
    <location>
        <begin position="365"/>
        <end position="389"/>
    </location>
</feature>
<keyword evidence="7 9" id="KW-1133">Transmembrane helix</keyword>
<dbReference type="RefSeq" id="WP_005898814.1">
    <property type="nucleotide sequence ID" value="NZ_AQGQ01000043.1"/>
</dbReference>
<evidence type="ECO:0000256" key="2">
    <source>
        <dbReference type="ARBA" id="ARBA00022448"/>
    </source>
</evidence>
<evidence type="ECO:0000256" key="7">
    <source>
        <dbReference type="ARBA" id="ARBA00022989"/>
    </source>
</evidence>
<keyword evidence="5 9" id="KW-0812">Transmembrane</keyword>
<gene>
    <name evidence="10" type="ORF">G113_08625</name>
</gene>
<evidence type="ECO:0000256" key="6">
    <source>
        <dbReference type="ARBA" id="ARBA00022970"/>
    </source>
</evidence>
<sequence length="397" mass="41915">MNTKTLGCTLLIAGTTIGAGMLALPLASSSLGGPATLALMLGLWALMAFTAMLQVEASLSTGKWYLHQLAAQLLGPWGKRVASFCILMLFYSLASAYISGGSSLLVQALADVGISFSQGQAAWAFTLLFGGMVCIGTKQVDYLNRLMFAVKLVIMVAVLALLLPRAEGQHLLSLPLGQGLLLAGLPVIFTSFGFHGSIPSVMLYLGDCPKRLRRVFVWGSALPLILYVLWQVAILGLLGQQSLLDNGGALDGLLAQIGHLVNWPLFNQAMHLFADLALATSFLGVTLGLFDFMAKVSKRDDNASGRLQTGLITFVPPLLFALYFPQGFIMALGYAAIALAILAVLLPVALVWQSRKQAEPHHYRAPGGVLALGVAGAMGVLIVGVQLSVSLGLLPAL</sequence>
<dbReference type="PANTHER" id="PTHR46997:SF2">
    <property type="entry name" value="TYROSINE-SPECIFIC TRANSPORT SYSTEM"/>
    <property type="match status" value="1"/>
</dbReference>
<dbReference type="Gene3D" id="1.20.1740.10">
    <property type="entry name" value="Amino acid/polyamine transporter I"/>
    <property type="match status" value="1"/>
</dbReference>
<dbReference type="Pfam" id="PF03222">
    <property type="entry name" value="Trp_Tyr_perm"/>
    <property type="match status" value="1"/>
</dbReference>
<evidence type="ECO:0000256" key="5">
    <source>
        <dbReference type="ARBA" id="ARBA00022692"/>
    </source>
</evidence>
<keyword evidence="11" id="KW-1185">Reference proteome</keyword>
<dbReference type="EMBL" id="AQGQ01000043">
    <property type="protein sequence ID" value="EOD55483.1"/>
    <property type="molecule type" value="Genomic_DNA"/>
</dbReference>
<feature type="transmembrane region" description="Helical" evidence="9">
    <location>
        <begin position="81"/>
        <end position="100"/>
    </location>
</feature>
<evidence type="ECO:0000313" key="10">
    <source>
        <dbReference type="EMBL" id="EOD55483.1"/>
    </source>
</evidence>
<evidence type="ECO:0000256" key="3">
    <source>
        <dbReference type="ARBA" id="ARBA00022475"/>
    </source>
</evidence>
<dbReference type="PANTHER" id="PTHR46997">
    <property type="entry name" value="LOW AFFINITY TRYPTOPHAN PERMEASE-RELATED"/>
    <property type="match status" value="1"/>
</dbReference>
<keyword evidence="2" id="KW-0813">Transport</keyword>
<dbReference type="InterPro" id="IPR018227">
    <property type="entry name" value="Amino_acid_transport_2"/>
</dbReference>
<dbReference type="OrthoDB" id="18749at2"/>
<keyword evidence="3" id="KW-1003">Cell membrane</keyword>
<keyword evidence="8 9" id="KW-0472">Membrane</keyword>
<feature type="transmembrane region" description="Helical" evidence="9">
    <location>
        <begin position="39"/>
        <end position="60"/>
    </location>
</feature>
<evidence type="ECO:0000256" key="9">
    <source>
        <dbReference type="SAM" id="Phobius"/>
    </source>
</evidence>
<name>R1F6R1_9GAMM</name>
<accession>R1F6R1</accession>
<feature type="transmembrane region" description="Helical" evidence="9">
    <location>
        <begin position="172"/>
        <end position="194"/>
    </location>
</feature>
<evidence type="ECO:0000256" key="4">
    <source>
        <dbReference type="ARBA" id="ARBA00022519"/>
    </source>
</evidence>
<feature type="transmembrane region" description="Helical" evidence="9">
    <location>
        <begin position="148"/>
        <end position="166"/>
    </location>
</feature>
<dbReference type="AlphaFoldDB" id="R1F6R1"/>